<proteinExistence type="inferred from homology"/>
<comment type="caution">
    <text evidence="8">The sequence shown here is derived from an EMBL/GenBank/DDBJ whole genome shotgun (WGS) entry which is preliminary data.</text>
</comment>
<feature type="region of interest" description="Disordered" evidence="6">
    <location>
        <begin position="96"/>
        <end position="134"/>
    </location>
</feature>
<evidence type="ECO:0000256" key="3">
    <source>
        <dbReference type="ARBA" id="ARBA00022942"/>
    </source>
</evidence>
<reference evidence="8 9" key="1">
    <citation type="journal article" date="2018" name="MBio">
        <title>Comparative Genomics Reveals the Core Gene Toolbox for the Fungus-Insect Symbiosis.</title>
        <authorList>
            <person name="Wang Y."/>
            <person name="Stata M."/>
            <person name="Wang W."/>
            <person name="Stajich J.E."/>
            <person name="White M.M."/>
            <person name="Moncalvo J.M."/>
        </authorList>
    </citation>
    <scope>NUCLEOTIDE SEQUENCE [LARGE SCALE GENOMIC DNA]</scope>
    <source>
        <strain evidence="8 9">SC-DP-2</strain>
    </source>
</reference>
<organism evidence="8 9">
    <name type="scientific">Smittium megazygosporum</name>
    <dbReference type="NCBI Taxonomy" id="133381"/>
    <lineage>
        <taxon>Eukaryota</taxon>
        <taxon>Fungi</taxon>
        <taxon>Fungi incertae sedis</taxon>
        <taxon>Zoopagomycota</taxon>
        <taxon>Kickxellomycotina</taxon>
        <taxon>Harpellomycetes</taxon>
        <taxon>Harpellales</taxon>
        <taxon>Legeriomycetaceae</taxon>
        <taxon>Smittium</taxon>
    </lineage>
</organism>
<evidence type="ECO:0000259" key="7">
    <source>
        <dbReference type="Pfam" id="PF23798"/>
    </source>
</evidence>
<feature type="domain" description="Transcription factor spt8 beta-propeller" evidence="7">
    <location>
        <begin position="190"/>
        <end position="377"/>
    </location>
</feature>
<dbReference type="SMART" id="SM00320">
    <property type="entry name" value="WD40"/>
    <property type="match status" value="6"/>
</dbReference>
<feature type="repeat" description="WD" evidence="5">
    <location>
        <begin position="318"/>
        <end position="359"/>
    </location>
</feature>
<feature type="compositionally biased region" description="Basic and acidic residues" evidence="6">
    <location>
        <begin position="106"/>
        <end position="125"/>
    </location>
</feature>
<evidence type="ECO:0000256" key="6">
    <source>
        <dbReference type="SAM" id="MobiDB-lite"/>
    </source>
</evidence>
<protein>
    <recommendedName>
        <fullName evidence="7">Transcription factor spt8 beta-propeller domain-containing protein</fullName>
    </recommendedName>
</protein>
<evidence type="ECO:0000256" key="2">
    <source>
        <dbReference type="ARBA" id="ARBA00022737"/>
    </source>
</evidence>
<name>A0A2T9ZKS5_9FUNG</name>
<keyword evidence="9" id="KW-1185">Reference proteome</keyword>
<dbReference type="EMBL" id="MBFS01000028">
    <property type="protein sequence ID" value="PVV05189.1"/>
    <property type="molecule type" value="Genomic_DNA"/>
</dbReference>
<dbReference type="InterPro" id="IPR057544">
    <property type="entry name" value="Beta-prop_SPT8"/>
</dbReference>
<dbReference type="InterPro" id="IPR036322">
    <property type="entry name" value="WD40_repeat_dom_sf"/>
</dbReference>
<evidence type="ECO:0000256" key="1">
    <source>
        <dbReference type="ARBA" id="ARBA00022574"/>
    </source>
</evidence>
<dbReference type="OrthoDB" id="10260946at2759"/>
<dbReference type="InterPro" id="IPR051179">
    <property type="entry name" value="WD_repeat_multifunction"/>
</dbReference>
<feature type="domain" description="Transcription factor spt8 beta-propeller" evidence="7">
    <location>
        <begin position="383"/>
        <end position="549"/>
    </location>
</feature>
<sequence>METNMDDFLEKEFFGATSDEASSGPEDSNLEDLFSSTQEIPVAEYTVKISDKKINPITDFPKFAPEEEPFGDLFGNGIIEGDSGLLENEIIETNSIMFENEYPPDSDTKESPGKKRKESNEKENPSFKSEANLNGIDTSTEKKKLKLAQEPETSDSEIYPIDRFSRITILENQIKKRIQPAPNYLSCKNYELIPSVLAMINYESFTVASTRNFRWVFTGGEDGYVYKWDFFASINGKTALTQLQRHQQVESVTKAGVLSSYFFHQEDSASILGDEKLFSPVYSIASQSEGLWILTGKNSGDVGMWSIRHDEGRSIHIFKRHKAPVSALQLTPDEFGYISGSWDKNVYYWDLNTAGVARSFKGHISQLSSLSFQPTNADHSVSVPNQTPILLTTGIDGQSLLWDIRDKPSLPNKLETSAGTPPWALSSCWSANGKFIYVGRRNSKIDEYDVVAGKSSRTLKLPSSSGAISQVCSLPNNNILSGSLDNLRMWDMTKVDSKRTAVPFQIIPGHHGATISQIHVDESGKYLVTTVGSRGWDGSGNNGILFYDIAPK</sequence>
<gene>
    <name evidence="8" type="ORF">BB560_000289</name>
</gene>
<evidence type="ECO:0000313" key="8">
    <source>
        <dbReference type="EMBL" id="PVV05189.1"/>
    </source>
</evidence>
<evidence type="ECO:0000256" key="4">
    <source>
        <dbReference type="ARBA" id="ARBA00038321"/>
    </source>
</evidence>
<dbReference type="PROSITE" id="PS50082">
    <property type="entry name" value="WD_REPEATS_2"/>
    <property type="match status" value="1"/>
</dbReference>
<dbReference type="Proteomes" id="UP000245609">
    <property type="component" value="Unassembled WGS sequence"/>
</dbReference>
<dbReference type="Gene3D" id="2.130.10.10">
    <property type="entry name" value="YVTN repeat-like/Quinoprotein amine dehydrogenase"/>
    <property type="match status" value="2"/>
</dbReference>
<dbReference type="AlphaFoldDB" id="A0A2T9ZKS5"/>
<comment type="similarity">
    <text evidence="4">Belongs to the WD repeat PAAF1/RPN14 family.</text>
</comment>
<keyword evidence="1 5" id="KW-0853">WD repeat</keyword>
<dbReference type="Pfam" id="PF23798">
    <property type="entry name" value="Beta-prop_SPT8"/>
    <property type="match status" value="2"/>
</dbReference>
<dbReference type="PANTHER" id="PTHR19857">
    <property type="entry name" value="MITOCHONDRIAL DIVISION PROTEIN 1-RELATED"/>
    <property type="match status" value="1"/>
</dbReference>
<keyword evidence="3" id="KW-0647">Proteasome</keyword>
<dbReference type="PROSITE" id="PS50294">
    <property type="entry name" value="WD_REPEATS_REGION"/>
    <property type="match status" value="1"/>
</dbReference>
<dbReference type="PANTHER" id="PTHR19857:SF19">
    <property type="entry name" value="26S PROTEASOME REGULATORY SUBUNIT RPN14"/>
    <property type="match status" value="1"/>
</dbReference>
<dbReference type="InterPro" id="IPR015943">
    <property type="entry name" value="WD40/YVTN_repeat-like_dom_sf"/>
</dbReference>
<evidence type="ECO:0000313" key="9">
    <source>
        <dbReference type="Proteomes" id="UP000245609"/>
    </source>
</evidence>
<dbReference type="SUPFAM" id="SSF50978">
    <property type="entry name" value="WD40 repeat-like"/>
    <property type="match status" value="1"/>
</dbReference>
<accession>A0A2T9ZKS5</accession>
<dbReference type="InterPro" id="IPR001680">
    <property type="entry name" value="WD40_rpt"/>
</dbReference>
<dbReference type="GO" id="GO:0000502">
    <property type="term" value="C:proteasome complex"/>
    <property type="evidence" value="ECO:0007669"/>
    <property type="project" value="UniProtKB-KW"/>
</dbReference>
<keyword evidence="2" id="KW-0677">Repeat</keyword>
<dbReference type="STRING" id="133381.A0A2T9ZKS5"/>
<evidence type="ECO:0000256" key="5">
    <source>
        <dbReference type="PROSITE-ProRule" id="PRU00221"/>
    </source>
</evidence>